<gene>
    <name evidence="4" type="ORF">OSB1V03_LOCUS3435</name>
</gene>
<sequence length="227" mass="25110">MTDFSGNYKLTSFDNWEALLRELGASEEVIAKLNSNTSDLTITQNGTTFTLKNVSPNHTREVTFELGKEFDETRADGSVVKSVVTADDNKLIQIQKGDKELTIIRELVGNELKVSATAGASDKIINQMGSLTYELNITKAGPVYTLKQVSPNFTTETKFELGKEFDEQHLDGSTVKTVHFADGNKLIQTTKINNKVMKVVREFSTSSELHVTATYGSVVSIATYKRE</sequence>
<dbReference type="InterPro" id="IPR012674">
    <property type="entry name" value="Calycin"/>
</dbReference>
<dbReference type="InterPro" id="IPR000463">
    <property type="entry name" value="Fatty_acid-bd"/>
</dbReference>
<dbReference type="InterPro" id="IPR000566">
    <property type="entry name" value="Lipocln_cytosolic_FA-bd_dom"/>
</dbReference>
<evidence type="ECO:0000313" key="5">
    <source>
        <dbReference type="Proteomes" id="UP000759131"/>
    </source>
</evidence>
<keyword evidence="2" id="KW-0446">Lipid-binding</keyword>
<organism evidence="4">
    <name type="scientific">Medioppia subpectinata</name>
    <dbReference type="NCBI Taxonomy" id="1979941"/>
    <lineage>
        <taxon>Eukaryota</taxon>
        <taxon>Metazoa</taxon>
        <taxon>Ecdysozoa</taxon>
        <taxon>Arthropoda</taxon>
        <taxon>Chelicerata</taxon>
        <taxon>Arachnida</taxon>
        <taxon>Acari</taxon>
        <taxon>Acariformes</taxon>
        <taxon>Sarcoptiformes</taxon>
        <taxon>Oribatida</taxon>
        <taxon>Brachypylina</taxon>
        <taxon>Oppioidea</taxon>
        <taxon>Oppiidae</taxon>
        <taxon>Medioppia</taxon>
    </lineage>
</organism>
<dbReference type="EMBL" id="OC855959">
    <property type="protein sequence ID" value="CAD7622974.1"/>
    <property type="molecule type" value="Genomic_DNA"/>
</dbReference>
<feature type="domain" description="Lipocalin/cytosolic fatty-acid binding" evidence="3">
    <location>
        <begin position="147"/>
        <end position="227"/>
    </location>
</feature>
<dbReference type="OrthoDB" id="354351at2759"/>
<dbReference type="Gene3D" id="2.40.128.20">
    <property type="match status" value="2"/>
</dbReference>
<comment type="similarity">
    <text evidence="1">Belongs to the calycin superfamily. Fatty-acid binding protein (FABP) family.</text>
</comment>
<protein>
    <recommendedName>
        <fullName evidence="3">Lipocalin/cytosolic fatty-acid binding domain-containing protein</fullName>
    </recommendedName>
</protein>
<dbReference type="Proteomes" id="UP000759131">
    <property type="component" value="Unassembled WGS sequence"/>
</dbReference>
<reference evidence="4" key="1">
    <citation type="submission" date="2020-11" db="EMBL/GenBank/DDBJ databases">
        <authorList>
            <person name="Tran Van P."/>
        </authorList>
    </citation>
    <scope>NUCLEOTIDE SEQUENCE</scope>
</reference>
<proteinExistence type="inferred from homology"/>
<dbReference type="GO" id="GO:0008289">
    <property type="term" value="F:lipid binding"/>
    <property type="evidence" value="ECO:0007669"/>
    <property type="project" value="UniProtKB-KW"/>
</dbReference>
<dbReference type="PRINTS" id="PR00178">
    <property type="entry name" value="FATTYACIDBP"/>
</dbReference>
<evidence type="ECO:0000313" key="4">
    <source>
        <dbReference type="EMBL" id="CAD7622974.1"/>
    </source>
</evidence>
<keyword evidence="5" id="KW-1185">Reference proteome</keyword>
<dbReference type="AlphaFoldDB" id="A0A7R9KH18"/>
<dbReference type="InterPro" id="IPR031259">
    <property type="entry name" value="ILBP"/>
</dbReference>
<evidence type="ECO:0000259" key="3">
    <source>
        <dbReference type="Pfam" id="PF00061"/>
    </source>
</evidence>
<accession>A0A7R9KH18</accession>
<evidence type="ECO:0000256" key="2">
    <source>
        <dbReference type="ARBA" id="ARBA00023121"/>
    </source>
</evidence>
<evidence type="ECO:0000256" key="1">
    <source>
        <dbReference type="ARBA" id="ARBA00008390"/>
    </source>
</evidence>
<dbReference type="PANTHER" id="PTHR11955">
    <property type="entry name" value="FATTY ACID BINDING PROTEIN"/>
    <property type="match status" value="1"/>
</dbReference>
<dbReference type="Pfam" id="PF00061">
    <property type="entry name" value="Lipocalin"/>
    <property type="match status" value="2"/>
</dbReference>
<dbReference type="CDD" id="cd00742">
    <property type="entry name" value="FABP"/>
    <property type="match status" value="2"/>
</dbReference>
<dbReference type="SUPFAM" id="SSF50814">
    <property type="entry name" value="Lipocalins"/>
    <property type="match status" value="2"/>
</dbReference>
<name>A0A7R9KH18_9ACAR</name>
<feature type="domain" description="Lipocalin/cytosolic fatty-acid binding" evidence="3">
    <location>
        <begin position="5"/>
        <end position="121"/>
    </location>
</feature>
<dbReference type="EMBL" id="CAJPIZ010001384">
    <property type="protein sequence ID" value="CAG2103404.1"/>
    <property type="molecule type" value="Genomic_DNA"/>
</dbReference>